<evidence type="ECO:0000313" key="9">
    <source>
        <dbReference type="RefSeq" id="XP_030533974.1"/>
    </source>
</evidence>
<dbReference type="GO" id="GO:0019722">
    <property type="term" value="P:calcium-mediated signaling"/>
    <property type="evidence" value="ECO:0007669"/>
    <property type="project" value="TreeGrafter"/>
</dbReference>
<feature type="chain" id="PRO_5034386964" evidence="7">
    <location>
        <begin position="31"/>
        <end position="135"/>
    </location>
</feature>
<name>A0A8B8PH07_9MYRT</name>
<accession>A0A8B8PH07</accession>
<reference evidence="9" key="2">
    <citation type="submission" date="2025-08" db="UniProtKB">
        <authorList>
            <consortium name="RefSeq"/>
        </authorList>
    </citation>
    <scope>IDENTIFICATION</scope>
    <source>
        <tissue evidence="9">Leaf</tissue>
    </source>
</reference>
<dbReference type="GO" id="GO:0009506">
    <property type="term" value="C:plasmodesma"/>
    <property type="evidence" value="ECO:0007669"/>
    <property type="project" value="TreeGrafter"/>
</dbReference>
<evidence type="ECO:0000313" key="8">
    <source>
        <dbReference type="Proteomes" id="UP000827889"/>
    </source>
</evidence>
<organism evidence="8 9">
    <name type="scientific">Rhodamnia argentea</name>
    <dbReference type="NCBI Taxonomy" id="178133"/>
    <lineage>
        <taxon>Eukaryota</taxon>
        <taxon>Viridiplantae</taxon>
        <taxon>Streptophyta</taxon>
        <taxon>Embryophyta</taxon>
        <taxon>Tracheophyta</taxon>
        <taxon>Spermatophyta</taxon>
        <taxon>Magnoliopsida</taxon>
        <taxon>eudicotyledons</taxon>
        <taxon>Gunneridae</taxon>
        <taxon>Pentapetalae</taxon>
        <taxon>rosids</taxon>
        <taxon>malvids</taxon>
        <taxon>Myrtales</taxon>
        <taxon>Myrtaceae</taxon>
        <taxon>Myrtoideae</taxon>
        <taxon>Myrteae</taxon>
        <taxon>Australasian group</taxon>
        <taxon>Rhodamnia</taxon>
    </lineage>
</organism>
<sequence length="135" mass="15034">MPKLNPKLSSITFFHLSLLFILIQLTNCNGVSMLGLSSLRSSSLDLLLERPSCLEAAIGECVTEPEMEWEISRRVLAAQQSNKRYISYETLRRDAVPCQRSGASYYNCPGGQANQYNRGCAIITGCARNVRDIKT</sequence>
<evidence type="ECO:0000256" key="1">
    <source>
        <dbReference type="ARBA" id="ARBA00004613"/>
    </source>
</evidence>
<reference evidence="8" key="1">
    <citation type="submission" date="2025-05" db="UniProtKB">
        <authorList>
            <consortium name="RefSeq"/>
        </authorList>
    </citation>
    <scope>NUCLEOTIDE SEQUENCE [LARGE SCALE GENOMIC DNA]</scope>
</reference>
<dbReference type="PANTHER" id="PTHR33136:SF36">
    <property type="entry name" value="PROTEIN RALF-LIKE 31"/>
    <property type="match status" value="1"/>
</dbReference>
<keyword evidence="5 7" id="KW-0732">Signal</keyword>
<evidence type="ECO:0000256" key="4">
    <source>
        <dbReference type="ARBA" id="ARBA00022702"/>
    </source>
</evidence>
<gene>
    <name evidence="9" type="primary">LOC115743367</name>
</gene>
<dbReference type="OrthoDB" id="1906275at2759"/>
<dbReference type="RefSeq" id="XP_030533974.1">
    <property type="nucleotide sequence ID" value="XM_030678114.2"/>
</dbReference>
<keyword evidence="8" id="KW-1185">Reference proteome</keyword>
<keyword evidence="4" id="KW-0372">Hormone</keyword>
<keyword evidence="6" id="KW-1015">Disulfide bond</keyword>
<dbReference type="Proteomes" id="UP000827889">
    <property type="component" value="Chromosome 1"/>
</dbReference>
<protein>
    <submittedName>
        <fullName evidence="9">Protein RALF-like 24</fullName>
    </submittedName>
</protein>
<keyword evidence="3" id="KW-0964">Secreted</keyword>
<proteinExistence type="inferred from homology"/>
<dbReference type="GeneID" id="115743367"/>
<dbReference type="KEGG" id="rarg:115743367"/>
<evidence type="ECO:0000256" key="7">
    <source>
        <dbReference type="SAM" id="SignalP"/>
    </source>
</evidence>
<dbReference type="PANTHER" id="PTHR33136">
    <property type="entry name" value="RAPID ALKALINIZATION FACTOR-LIKE"/>
    <property type="match status" value="1"/>
</dbReference>
<comment type="subcellular location">
    <subcellularLocation>
        <location evidence="1">Secreted</location>
    </subcellularLocation>
</comment>
<comment type="similarity">
    <text evidence="2">Belongs to the plant rapid alkalinization factor (RALF) family.</text>
</comment>
<evidence type="ECO:0000256" key="2">
    <source>
        <dbReference type="ARBA" id="ARBA00009178"/>
    </source>
</evidence>
<dbReference type="AlphaFoldDB" id="A0A8B8PH07"/>
<evidence type="ECO:0000256" key="3">
    <source>
        <dbReference type="ARBA" id="ARBA00022525"/>
    </source>
</evidence>
<dbReference type="GO" id="GO:0005179">
    <property type="term" value="F:hormone activity"/>
    <property type="evidence" value="ECO:0007669"/>
    <property type="project" value="UniProtKB-KW"/>
</dbReference>
<dbReference type="GO" id="GO:0040008">
    <property type="term" value="P:regulation of growth"/>
    <property type="evidence" value="ECO:0007669"/>
    <property type="project" value="UniProtKB-ARBA"/>
</dbReference>
<dbReference type="InterPro" id="IPR008801">
    <property type="entry name" value="RALF"/>
</dbReference>
<evidence type="ECO:0000256" key="6">
    <source>
        <dbReference type="ARBA" id="ARBA00023157"/>
    </source>
</evidence>
<dbReference type="GO" id="GO:0005576">
    <property type="term" value="C:extracellular region"/>
    <property type="evidence" value="ECO:0007669"/>
    <property type="project" value="UniProtKB-SubCell"/>
</dbReference>
<feature type="signal peptide" evidence="7">
    <location>
        <begin position="1"/>
        <end position="30"/>
    </location>
</feature>
<evidence type="ECO:0000256" key="5">
    <source>
        <dbReference type="ARBA" id="ARBA00022729"/>
    </source>
</evidence>
<dbReference type="Pfam" id="PF05498">
    <property type="entry name" value="RALF"/>
    <property type="match status" value="1"/>
</dbReference>